<keyword evidence="8" id="KW-1048">Host nucleus</keyword>
<feature type="compositionally biased region" description="Low complexity" evidence="13">
    <location>
        <begin position="85"/>
        <end position="145"/>
    </location>
</feature>
<evidence type="ECO:0000256" key="5">
    <source>
        <dbReference type="ARBA" id="ARBA00005604"/>
    </source>
</evidence>
<dbReference type="GeneID" id="40524686"/>
<dbReference type="GO" id="GO:0044177">
    <property type="term" value="C:host cell Golgi apparatus"/>
    <property type="evidence" value="ECO:0007669"/>
    <property type="project" value="UniProtKB-SubCell"/>
</dbReference>
<dbReference type="Pfam" id="PF04823">
    <property type="entry name" value="Herpes_UL49_2"/>
    <property type="match status" value="1"/>
</dbReference>
<feature type="region of interest" description="Disordered" evidence="13">
    <location>
        <begin position="242"/>
        <end position="269"/>
    </location>
</feature>
<evidence type="ECO:0000256" key="10">
    <source>
        <dbReference type="ARBA" id="ARBA00022812"/>
    </source>
</evidence>
<comment type="similarity">
    <text evidence="5">Belongs to the alphaherpesvirinae VP22 tegument protein family.</text>
</comment>
<evidence type="ECO:0000256" key="9">
    <source>
        <dbReference type="ARBA" id="ARBA00022580"/>
    </source>
</evidence>
<evidence type="ECO:0000313" key="14">
    <source>
        <dbReference type="EMBL" id="APO15867.1"/>
    </source>
</evidence>
<evidence type="ECO:0000256" key="13">
    <source>
        <dbReference type="SAM" id="MobiDB-lite"/>
    </source>
</evidence>
<dbReference type="InterPro" id="IPR006908">
    <property type="entry name" value="Herpes_UL49"/>
</dbReference>
<organism evidence="14 15">
    <name type="scientific">Bubaline alphaherpesvirus 1</name>
    <dbReference type="NCBI Taxonomy" id="202910"/>
    <lineage>
        <taxon>Viruses</taxon>
        <taxon>Duplodnaviria</taxon>
        <taxon>Heunggongvirae</taxon>
        <taxon>Peploviricota</taxon>
        <taxon>Herviviricetes</taxon>
        <taxon>Herpesvirales</taxon>
        <taxon>Orthoherpesviridae</taxon>
        <taxon>Alphaherpesvirinae</taxon>
        <taxon>Varicellovirus</taxon>
        <taxon>Varicellovirus bubalinealpha1</taxon>
    </lineage>
</organism>
<gene>
    <name evidence="14" type="primary">UL49</name>
</gene>
<keyword evidence="12" id="KW-1035">Host cytoplasm</keyword>
<keyword evidence="7" id="KW-0597">Phosphoprotein</keyword>
<feature type="region of interest" description="Disordered" evidence="13">
    <location>
        <begin position="28"/>
        <end position="145"/>
    </location>
</feature>
<comment type="subcellular location">
    <subcellularLocation>
        <location evidence="1">Host Golgi apparatus</location>
    </subcellularLocation>
    <subcellularLocation>
        <location evidence="3">Host cytoplasm</location>
    </subcellularLocation>
    <subcellularLocation>
        <location evidence="2">Host nucleus</location>
    </subcellularLocation>
    <subcellularLocation>
        <location evidence="4">Virion tegument</location>
    </subcellularLocation>
</comment>
<keyword evidence="9" id="KW-0920">Virion tegument</keyword>
<dbReference type="Proteomes" id="UP000232851">
    <property type="component" value="Segment"/>
</dbReference>
<evidence type="ECO:0000256" key="3">
    <source>
        <dbReference type="ARBA" id="ARBA00004192"/>
    </source>
</evidence>
<dbReference type="EMBL" id="KU936049">
    <property type="protein sequence ID" value="APO15867.1"/>
    <property type="molecule type" value="Genomic_DNA"/>
</dbReference>
<feature type="compositionally biased region" description="Low complexity" evidence="13">
    <location>
        <begin position="65"/>
        <end position="76"/>
    </location>
</feature>
<proteinExistence type="inferred from homology"/>
<dbReference type="RefSeq" id="YP_009664631.1">
    <property type="nucleotide sequence ID" value="NC_043054.1"/>
</dbReference>
<evidence type="ECO:0000256" key="4">
    <source>
        <dbReference type="ARBA" id="ARBA00004535"/>
    </source>
</evidence>
<dbReference type="GO" id="GO:0042025">
    <property type="term" value="C:host cell nucleus"/>
    <property type="evidence" value="ECO:0007669"/>
    <property type="project" value="UniProtKB-SubCell"/>
</dbReference>
<evidence type="ECO:0000256" key="1">
    <source>
        <dbReference type="ARBA" id="ARBA00004136"/>
    </source>
</evidence>
<feature type="compositionally biased region" description="Low complexity" evidence="13">
    <location>
        <begin position="242"/>
        <end position="251"/>
    </location>
</feature>
<evidence type="ECO:0000256" key="6">
    <source>
        <dbReference type="ARBA" id="ARBA00014377"/>
    </source>
</evidence>
<protein>
    <recommendedName>
        <fullName evidence="6">Tegument protein VP22</fullName>
    </recommendedName>
</protein>
<sequence length="269" mass="27883">MARFHRSSDDEDDYEYCDLWTRENSIYGYDDDPDDHVYEELCAASSGPEPGPRPGPDGRRRDSRPCPGAAAASSAARGRERERPAAAAAPARRSSSRASSRPPRPAAAAADAPVPRPATRGSSGAAGAAAAAVPPRTRAPPGAAAVASGRPLAFSAAPKTPRAPWCGPTHAYNRTIFCEAVSLVAAEYARQAAASVWDSDPPKCNERLDRMLKSAAIRILVCEGAGLLAAANDILAARAQRPAVPAPAGGRAPPPAGGEVRPRGGRARP</sequence>
<keyword evidence="11" id="KW-0946">Virion</keyword>
<evidence type="ECO:0000256" key="8">
    <source>
        <dbReference type="ARBA" id="ARBA00022562"/>
    </source>
</evidence>
<keyword evidence="10" id="KW-1040">Host Golgi apparatus</keyword>
<dbReference type="GO" id="GO:0019033">
    <property type="term" value="C:viral tegument"/>
    <property type="evidence" value="ECO:0007669"/>
    <property type="project" value="UniProtKB-SubCell"/>
</dbReference>
<keyword evidence="15" id="KW-1185">Reference proteome</keyword>
<dbReference type="KEGG" id="vg:40524686"/>
<reference evidence="14 15" key="1">
    <citation type="journal article" date="2017" name="Arch. Virol.">
        <title>Genome sequence of bubaline alphaherpesvirus 1 (BuHV1) isolated in Australia in 1972.</title>
        <authorList>
            <person name="Scheffer C.M."/>
            <person name="Varela A.P."/>
            <person name="Cibulski S.P."/>
            <person name="Schmidt C."/>
            <person name="Campos F.S."/>
            <person name="Paim W.P."/>
            <person name="Dos Santos R.N."/>
            <person name="Teixeira T.F."/>
            <person name="Loiko M.R."/>
            <person name="Tochetto C."/>
            <person name="Dos Santos H.F."/>
            <person name="de Lima D.A."/>
            <person name="Cerva C."/>
            <person name="Mayer F.Q."/>
            <person name="Petzhold S.A."/>
            <person name="Franco A.C."/>
            <person name="George T.S."/>
            <person name="Spilki F.R."/>
            <person name="Roehe P.M."/>
        </authorList>
    </citation>
    <scope>NUCLEOTIDE SEQUENCE [LARGE SCALE GENOMIC DNA]</scope>
    <source>
        <strain evidence="15">b6</strain>
    </source>
</reference>
<name>A0A1L5JKE4_9ALPH</name>
<evidence type="ECO:0000313" key="15">
    <source>
        <dbReference type="Proteomes" id="UP000232851"/>
    </source>
</evidence>
<accession>A0A1L5JKE4</accession>
<evidence type="ECO:0000256" key="12">
    <source>
        <dbReference type="ARBA" id="ARBA00023200"/>
    </source>
</evidence>
<evidence type="ECO:0000256" key="11">
    <source>
        <dbReference type="ARBA" id="ARBA00022844"/>
    </source>
</evidence>
<evidence type="ECO:0000256" key="2">
    <source>
        <dbReference type="ARBA" id="ARBA00004147"/>
    </source>
</evidence>
<evidence type="ECO:0000256" key="7">
    <source>
        <dbReference type="ARBA" id="ARBA00022553"/>
    </source>
</evidence>